<dbReference type="PANTHER" id="PTHR48086:SF7">
    <property type="entry name" value="SODIUM-SOLUTE SYMPORTER-RELATED"/>
    <property type="match status" value="1"/>
</dbReference>
<evidence type="ECO:0000256" key="6">
    <source>
        <dbReference type="ARBA" id="ARBA00023136"/>
    </source>
</evidence>
<dbReference type="InterPro" id="IPR001734">
    <property type="entry name" value="Na/solute_symporter"/>
</dbReference>
<comment type="subcellular location">
    <subcellularLocation>
        <location evidence="1">Membrane</location>
        <topology evidence="1">Multi-pass membrane protein</topology>
    </subcellularLocation>
</comment>
<keyword evidence="5 8" id="KW-1133">Transmembrane helix</keyword>
<protein>
    <submittedName>
        <fullName evidence="9">Sodium:solute symporter family protein</fullName>
    </submittedName>
</protein>
<feature type="transmembrane region" description="Helical" evidence="8">
    <location>
        <begin position="447"/>
        <end position="467"/>
    </location>
</feature>
<dbReference type="PANTHER" id="PTHR48086">
    <property type="entry name" value="SODIUM/PROLINE SYMPORTER-RELATED"/>
    <property type="match status" value="1"/>
</dbReference>
<keyword evidence="3" id="KW-0813">Transport</keyword>
<evidence type="ECO:0000256" key="8">
    <source>
        <dbReference type="SAM" id="Phobius"/>
    </source>
</evidence>
<dbReference type="RefSeq" id="WP_122013948.1">
    <property type="nucleotide sequence ID" value="NZ_CP033169.1"/>
</dbReference>
<organism evidence="9 10">
    <name type="scientific">Biomaibacter acetigenes</name>
    <dbReference type="NCBI Taxonomy" id="2316383"/>
    <lineage>
        <taxon>Bacteria</taxon>
        <taxon>Bacillati</taxon>
        <taxon>Bacillota</taxon>
        <taxon>Clostridia</taxon>
        <taxon>Thermosediminibacterales</taxon>
        <taxon>Tepidanaerobacteraceae</taxon>
        <taxon>Biomaibacter</taxon>
    </lineage>
</organism>
<evidence type="ECO:0000256" key="7">
    <source>
        <dbReference type="RuleBase" id="RU362091"/>
    </source>
</evidence>
<evidence type="ECO:0000313" key="9">
    <source>
        <dbReference type="EMBL" id="AYO29541.1"/>
    </source>
</evidence>
<dbReference type="CDD" id="cd10322">
    <property type="entry name" value="SLC5sbd"/>
    <property type="match status" value="1"/>
</dbReference>
<feature type="transmembrane region" description="Helical" evidence="8">
    <location>
        <begin position="226"/>
        <end position="248"/>
    </location>
</feature>
<feature type="transmembrane region" description="Helical" evidence="8">
    <location>
        <begin position="6"/>
        <end position="24"/>
    </location>
</feature>
<feature type="transmembrane region" description="Helical" evidence="8">
    <location>
        <begin position="185"/>
        <end position="206"/>
    </location>
</feature>
<evidence type="ECO:0000256" key="2">
    <source>
        <dbReference type="ARBA" id="ARBA00006434"/>
    </source>
</evidence>
<dbReference type="PROSITE" id="PS50283">
    <property type="entry name" value="NA_SOLUT_SYMP_3"/>
    <property type="match status" value="1"/>
</dbReference>
<evidence type="ECO:0000256" key="3">
    <source>
        <dbReference type="ARBA" id="ARBA00022448"/>
    </source>
</evidence>
<feature type="transmembrane region" description="Helical" evidence="8">
    <location>
        <begin position="362"/>
        <end position="381"/>
    </location>
</feature>
<comment type="similarity">
    <text evidence="2 7">Belongs to the sodium:solute symporter (SSF) (TC 2.A.21) family.</text>
</comment>
<keyword evidence="4 8" id="KW-0812">Transmembrane</keyword>
<evidence type="ECO:0000313" key="10">
    <source>
        <dbReference type="Proteomes" id="UP000280960"/>
    </source>
</evidence>
<feature type="transmembrane region" description="Helical" evidence="8">
    <location>
        <begin position="149"/>
        <end position="173"/>
    </location>
</feature>
<gene>
    <name evidence="9" type="ORF">D2962_01995</name>
</gene>
<dbReference type="KEGG" id="bacg:D2962_01995"/>
<dbReference type="EMBL" id="CP033169">
    <property type="protein sequence ID" value="AYO29541.1"/>
    <property type="molecule type" value="Genomic_DNA"/>
</dbReference>
<dbReference type="GO" id="GO:0022857">
    <property type="term" value="F:transmembrane transporter activity"/>
    <property type="evidence" value="ECO:0007669"/>
    <property type="project" value="InterPro"/>
</dbReference>
<proteinExistence type="inferred from homology"/>
<dbReference type="InterPro" id="IPR038377">
    <property type="entry name" value="Na/Glc_symporter_sf"/>
</dbReference>
<name>A0A3G2R2K5_9FIRM</name>
<feature type="transmembrane region" description="Helical" evidence="8">
    <location>
        <begin position="269"/>
        <end position="290"/>
    </location>
</feature>
<keyword evidence="10" id="KW-1185">Reference proteome</keyword>
<feature type="transmembrane region" description="Helical" evidence="8">
    <location>
        <begin position="45"/>
        <end position="63"/>
    </location>
</feature>
<feature type="transmembrane region" description="Helical" evidence="8">
    <location>
        <begin position="387"/>
        <end position="406"/>
    </location>
</feature>
<dbReference type="InterPro" id="IPR050277">
    <property type="entry name" value="Sodium:Solute_Symporter"/>
</dbReference>
<keyword evidence="6 8" id="KW-0472">Membrane</keyword>
<dbReference type="GO" id="GO:0005886">
    <property type="term" value="C:plasma membrane"/>
    <property type="evidence" value="ECO:0007669"/>
    <property type="project" value="TreeGrafter"/>
</dbReference>
<feature type="transmembrane region" description="Helical" evidence="8">
    <location>
        <begin position="69"/>
        <end position="92"/>
    </location>
</feature>
<dbReference type="AlphaFoldDB" id="A0A3G2R2K5"/>
<feature type="transmembrane region" description="Helical" evidence="8">
    <location>
        <begin position="310"/>
        <end position="342"/>
    </location>
</feature>
<evidence type="ECO:0000256" key="5">
    <source>
        <dbReference type="ARBA" id="ARBA00022989"/>
    </source>
</evidence>
<evidence type="ECO:0000256" key="4">
    <source>
        <dbReference type="ARBA" id="ARBA00022692"/>
    </source>
</evidence>
<dbReference type="Proteomes" id="UP000280960">
    <property type="component" value="Chromosome"/>
</dbReference>
<dbReference type="Pfam" id="PF00474">
    <property type="entry name" value="SSF"/>
    <property type="match status" value="1"/>
</dbReference>
<sequence>MINWTNTIIIGAFILANSAVGYYFGKKQTQTSEDFTVGGRKMGTAFLSAVLIATWASSYTILACAETSYLNGISGTIWYAFAVAFPILFYVFPMRLAKKIRQVIPEGHTVVEFISMRFDNKMQQLALIVILLGSVVEIVAQIYGLALVFFPFLGIPINISIWIIGFAFIVYVSTGGQWSVAITSFLLLIVICISLLLTIFSGMSVVGSPAAIATALPATHHNFFQWGLSSMINFFLALTALTLTEPVIWQQIFSGKNDRVVETSTKVMALGWAPLALGGGVIGLMAAKYYGVGKLANPASASVQFVNDALPSWIGVIFMIGLTAVILSTAASYLSSAVSIAVVDILKKYFRPNATSEQQLRFARWATVVMGVASILIASYARSMVELLVIQSTFKVSILFPLIYGLYVSKEKFTPNGAFIGTLVGLVAAMLVYATKFTPFSWMGFDLFATLSALFLSVIFSLIVSIMECSSGKSIGQKIS</sequence>
<feature type="transmembrane region" description="Helical" evidence="8">
    <location>
        <begin position="125"/>
        <end position="143"/>
    </location>
</feature>
<accession>A0A3G2R2K5</accession>
<reference evidence="9 10" key="1">
    <citation type="submission" date="2018-10" db="EMBL/GenBank/DDBJ databases">
        <authorList>
            <person name="Zhang X."/>
        </authorList>
    </citation>
    <scope>NUCLEOTIDE SEQUENCE [LARGE SCALE GENOMIC DNA]</scope>
    <source>
        <strain evidence="9 10">SK-G1</strain>
    </source>
</reference>
<evidence type="ECO:0000256" key="1">
    <source>
        <dbReference type="ARBA" id="ARBA00004141"/>
    </source>
</evidence>
<dbReference type="Gene3D" id="1.20.1730.10">
    <property type="entry name" value="Sodium/glucose cotransporter"/>
    <property type="match status" value="1"/>
</dbReference>
<feature type="transmembrane region" description="Helical" evidence="8">
    <location>
        <begin position="418"/>
        <end position="435"/>
    </location>
</feature>